<dbReference type="EMBL" id="JRLX01000001">
    <property type="protein sequence ID" value="KGO88611.1"/>
    <property type="molecule type" value="Genomic_DNA"/>
</dbReference>
<dbReference type="eggNOG" id="ENOG5032YQY">
    <property type="taxonomic scope" value="Bacteria"/>
</dbReference>
<keyword evidence="1" id="KW-0472">Membrane</keyword>
<sequence length="54" mass="6361">MMEFAQYLGFLAFLTVLSIGFWLMFFLVPFVMYWVSGGAIEFIKEKRAEKKAQE</sequence>
<organism evidence="2 3">
    <name type="scientific">Flavobacterium rivuli WB 3.3-2 = DSM 21788</name>
    <dbReference type="NCBI Taxonomy" id="1121895"/>
    <lineage>
        <taxon>Bacteria</taxon>
        <taxon>Pseudomonadati</taxon>
        <taxon>Bacteroidota</taxon>
        <taxon>Flavobacteriia</taxon>
        <taxon>Flavobacteriales</taxon>
        <taxon>Flavobacteriaceae</taxon>
        <taxon>Flavobacterium</taxon>
    </lineage>
</organism>
<dbReference type="AlphaFoldDB" id="A0A0A2MAE1"/>
<evidence type="ECO:0000313" key="2">
    <source>
        <dbReference type="EMBL" id="KGO88611.1"/>
    </source>
</evidence>
<protein>
    <submittedName>
        <fullName evidence="2">Serine hydroxymethyltransferase</fullName>
    </submittedName>
</protein>
<comment type="caution">
    <text evidence="2">The sequence shown here is derived from an EMBL/GenBank/DDBJ whole genome shotgun (WGS) entry which is preliminary data.</text>
</comment>
<dbReference type="GO" id="GO:0008168">
    <property type="term" value="F:methyltransferase activity"/>
    <property type="evidence" value="ECO:0007669"/>
    <property type="project" value="UniProtKB-KW"/>
</dbReference>
<dbReference type="GO" id="GO:0032259">
    <property type="term" value="P:methylation"/>
    <property type="evidence" value="ECO:0007669"/>
    <property type="project" value="UniProtKB-KW"/>
</dbReference>
<keyword evidence="3" id="KW-1185">Reference proteome</keyword>
<dbReference type="Proteomes" id="UP000030152">
    <property type="component" value="Unassembled WGS sequence"/>
</dbReference>
<keyword evidence="1" id="KW-0812">Transmembrane</keyword>
<keyword evidence="2" id="KW-0808">Transferase</keyword>
<name>A0A0A2MAE1_9FLAO</name>
<proteinExistence type="predicted"/>
<keyword evidence="2" id="KW-0489">Methyltransferase</keyword>
<gene>
    <name evidence="2" type="ORF">Q765_01535</name>
</gene>
<evidence type="ECO:0000313" key="3">
    <source>
        <dbReference type="Proteomes" id="UP000030152"/>
    </source>
</evidence>
<reference evidence="2 3" key="1">
    <citation type="submission" date="2013-09" db="EMBL/GenBank/DDBJ databases">
        <authorList>
            <person name="Zeng Z."/>
            <person name="Chen C."/>
        </authorList>
    </citation>
    <scope>NUCLEOTIDE SEQUENCE [LARGE SCALE GENOMIC DNA]</scope>
    <source>
        <strain evidence="2 3">WB 3.3-2</strain>
    </source>
</reference>
<keyword evidence="1" id="KW-1133">Transmembrane helix</keyword>
<evidence type="ECO:0000256" key="1">
    <source>
        <dbReference type="SAM" id="Phobius"/>
    </source>
</evidence>
<feature type="transmembrane region" description="Helical" evidence="1">
    <location>
        <begin position="7"/>
        <end position="35"/>
    </location>
</feature>
<accession>A0A0A2MAE1</accession>
<dbReference type="STRING" id="1121895.GCA_000378485_00511"/>